<gene>
    <name evidence="5" type="ORF">ACFPM8_07080</name>
</gene>
<evidence type="ECO:0000256" key="1">
    <source>
        <dbReference type="ARBA" id="ARBA00010062"/>
    </source>
</evidence>
<dbReference type="InterPro" id="IPR028081">
    <property type="entry name" value="Leu-bd"/>
</dbReference>
<dbReference type="Pfam" id="PF13458">
    <property type="entry name" value="Peripla_BP_6"/>
    <property type="match status" value="1"/>
</dbReference>
<feature type="signal peptide" evidence="3">
    <location>
        <begin position="1"/>
        <end position="29"/>
    </location>
</feature>
<accession>A0ABW0M6P1</accession>
<sequence length="384" mass="41361">MKVHQKSSWAARVSIGSLFVLLSISAAKAEPGITANTIVIGQSAGFTGTTAEEVKQATAGAQLYFDIVNKQGGVFGRKIVLESLDDGFEPKRTVENTRKLLNEKNAFALFLYRGTPTTESVLSLINDAKVPLIAPVSGASSLHEPMQRYLFNVRSKYRDEVGTAIEQLSGMGLQRYGVLVSNDSFGNDALEGLKQAIKKHKLPEPVIASYERNTVAVDGAVKKIFDAKPQAVLMICTAKPCAAFIKEYRQAGGRQQLITLSNVSSQVFLQGLGKDARGLGMTQVFPNPRGSSAQISKEFMAALKSRSELSDSYPTLEGFISAKVLVEGLRRTGAKPSREGLVNALESMGGFDLGGMTLKYGPASRDGLNFIELTVIGKDGYVLR</sequence>
<evidence type="ECO:0000313" key="5">
    <source>
        <dbReference type="EMBL" id="MFC5473720.1"/>
    </source>
</evidence>
<evidence type="ECO:0000313" key="6">
    <source>
        <dbReference type="Proteomes" id="UP001596045"/>
    </source>
</evidence>
<dbReference type="Proteomes" id="UP001596045">
    <property type="component" value="Unassembled WGS sequence"/>
</dbReference>
<feature type="domain" description="Leucine-binding protein" evidence="4">
    <location>
        <begin position="37"/>
        <end position="358"/>
    </location>
</feature>
<feature type="chain" id="PRO_5047540088" evidence="3">
    <location>
        <begin position="30"/>
        <end position="384"/>
    </location>
</feature>
<dbReference type="SUPFAM" id="SSF53822">
    <property type="entry name" value="Periplasmic binding protein-like I"/>
    <property type="match status" value="1"/>
</dbReference>
<dbReference type="InterPro" id="IPR028082">
    <property type="entry name" value="Peripla_BP_I"/>
</dbReference>
<protein>
    <submittedName>
        <fullName evidence="5">ABC transporter substrate-binding protein</fullName>
    </submittedName>
</protein>
<evidence type="ECO:0000256" key="2">
    <source>
        <dbReference type="ARBA" id="ARBA00022729"/>
    </source>
</evidence>
<evidence type="ECO:0000256" key="3">
    <source>
        <dbReference type="SAM" id="SignalP"/>
    </source>
</evidence>
<comment type="similarity">
    <text evidence="1">Belongs to the leucine-binding protein family.</text>
</comment>
<dbReference type="EMBL" id="JBHSMT010000012">
    <property type="protein sequence ID" value="MFC5473720.1"/>
    <property type="molecule type" value="Genomic_DNA"/>
</dbReference>
<keyword evidence="6" id="KW-1185">Reference proteome</keyword>
<proteinExistence type="inferred from homology"/>
<name>A0ABW0M6P1_9BURK</name>
<reference evidence="6" key="1">
    <citation type="journal article" date="2019" name="Int. J. Syst. Evol. Microbiol.">
        <title>The Global Catalogue of Microorganisms (GCM) 10K type strain sequencing project: providing services to taxonomists for standard genome sequencing and annotation.</title>
        <authorList>
            <consortium name="The Broad Institute Genomics Platform"/>
            <consortium name="The Broad Institute Genome Sequencing Center for Infectious Disease"/>
            <person name="Wu L."/>
            <person name="Ma J."/>
        </authorList>
    </citation>
    <scope>NUCLEOTIDE SEQUENCE [LARGE SCALE GENOMIC DNA]</scope>
    <source>
        <strain evidence="6">JCM 17066</strain>
    </source>
</reference>
<dbReference type="CDD" id="cd06326">
    <property type="entry name" value="PBP1_ABC_ligand_binding-like"/>
    <property type="match status" value="1"/>
</dbReference>
<dbReference type="Gene3D" id="3.40.50.2300">
    <property type="match status" value="2"/>
</dbReference>
<dbReference type="PANTHER" id="PTHR47235:SF1">
    <property type="entry name" value="BLR6548 PROTEIN"/>
    <property type="match status" value="1"/>
</dbReference>
<evidence type="ECO:0000259" key="4">
    <source>
        <dbReference type="Pfam" id="PF13458"/>
    </source>
</evidence>
<comment type="caution">
    <text evidence="5">The sequence shown here is derived from an EMBL/GenBank/DDBJ whole genome shotgun (WGS) entry which is preliminary data.</text>
</comment>
<dbReference type="RefSeq" id="WP_378996460.1">
    <property type="nucleotide sequence ID" value="NZ_JBHSMT010000012.1"/>
</dbReference>
<organism evidence="5 6">
    <name type="scientific">Paraherbaspirillum soli</name>
    <dbReference type="NCBI Taxonomy" id="631222"/>
    <lineage>
        <taxon>Bacteria</taxon>
        <taxon>Pseudomonadati</taxon>
        <taxon>Pseudomonadota</taxon>
        <taxon>Betaproteobacteria</taxon>
        <taxon>Burkholderiales</taxon>
        <taxon>Oxalobacteraceae</taxon>
        <taxon>Paraherbaspirillum</taxon>
    </lineage>
</organism>
<keyword evidence="2 3" id="KW-0732">Signal</keyword>
<dbReference type="PANTHER" id="PTHR47235">
    <property type="entry name" value="BLR6548 PROTEIN"/>
    <property type="match status" value="1"/>
</dbReference>